<sequence>MINKVFPFVLLFSMFSPLGTFQEKILLNLTSQSSKVLTDFEGIKRLETQQVEKVSSQKYFPEDAFTYNTLEYLTSPTYNLKVDVGIETANEEASNVRSNEAFLLQYILDVHRFRPIYDKSSRDKMKPSYLIVDKVIKCSNDTPLDMTSHRRGERGNK</sequence>
<evidence type="ECO:0000313" key="1">
    <source>
        <dbReference type="EMBL" id="SVC13812.1"/>
    </source>
</evidence>
<protein>
    <submittedName>
        <fullName evidence="1">Uncharacterized protein</fullName>
    </submittedName>
</protein>
<dbReference type="AlphaFoldDB" id="A0A382JR58"/>
<organism evidence="1">
    <name type="scientific">marine metagenome</name>
    <dbReference type="NCBI Taxonomy" id="408172"/>
    <lineage>
        <taxon>unclassified sequences</taxon>
        <taxon>metagenomes</taxon>
        <taxon>ecological metagenomes</taxon>
    </lineage>
</organism>
<proteinExistence type="predicted"/>
<dbReference type="EMBL" id="UINC01075535">
    <property type="protein sequence ID" value="SVC13812.1"/>
    <property type="molecule type" value="Genomic_DNA"/>
</dbReference>
<reference evidence="1" key="1">
    <citation type="submission" date="2018-05" db="EMBL/GenBank/DDBJ databases">
        <authorList>
            <person name="Lanie J.A."/>
            <person name="Ng W.-L."/>
            <person name="Kazmierczak K.M."/>
            <person name="Andrzejewski T.M."/>
            <person name="Davidsen T.M."/>
            <person name="Wayne K.J."/>
            <person name="Tettelin H."/>
            <person name="Glass J.I."/>
            <person name="Rusch D."/>
            <person name="Podicherti R."/>
            <person name="Tsui H.-C.T."/>
            <person name="Winkler M.E."/>
        </authorList>
    </citation>
    <scope>NUCLEOTIDE SEQUENCE</scope>
</reference>
<name>A0A382JR58_9ZZZZ</name>
<accession>A0A382JR58</accession>
<gene>
    <name evidence="1" type="ORF">METZ01_LOCUS266666</name>
</gene>